<accession>A0ABY0T4T7</accession>
<protein>
    <recommendedName>
        <fullName evidence="3">EF-hand domain-containing protein</fullName>
    </recommendedName>
</protein>
<dbReference type="EMBL" id="LT629708">
    <property type="protein sequence ID" value="SDP91614.1"/>
    <property type="molecule type" value="Genomic_DNA"/>
</dbReference>
<keyword evidence="2" id="KW-1185">Reference proteome</keyword>
<evidence type="ECO:0000313" key="1">
    <source>
        <dbReference type="EMBL" id="SDP91614.1"/>
    </source>
</evidence>
<reference evidence="1 2" key="1">
    <citation type="submission" date="2016-10" db="EMBL/GenBank/DDBJ databases">
        <authorList>
            <person name="Varghese N."/>
            <person name="Submissions S."/>
        </authorList>
    </citation>
    <scope>NUCLEOTIDE SEQUENCE [LARGE SCALE GENOMIC DNA]</scope>
    <source>
        <strain evidence="1 2">BS2774</strain>
    </source>
</reference>
<proteinExistence type="predicted"/>
<evidence type="ECO:0000313" key="2">
    <source>
        <dbReference type="Proteomes" id="UP000182654"/>
    </source>
</evidence>
<organism evidence="1 2">
    <name type="scientific">Pseudomonas extremorientalis</name>
    <dbReference type="NCBI Taxonomy" id="169669"/>
    <lineage>
        <taxon>Bacteria</taxon>
        <taxon>Pseudomonadati</taxon>
        <taxon>Pseudomonadota</taxon>
        <taxon>Gammaproteobacteria</taxon>
        <taxon>Pseudomonadales</taxon>
        <taxon>Pseudomonadaceae</taxon>
        <taxon>Pseudomonas</taxon>
    </lineage>
</organism>
<sequence length="408" mass="44528">MTSTLFGPFIQTHYPYSNPLDGGARFGNQPAMSNLLGTSQLPPPSTVARAFVDAFPYFQGESGFVTRATLEHAANRLPSGDPYHDQMTQLARDVLSRPGMVELLDGINHGGHEDGLISLGDAQAVVFEYEDQEGAYMLGGPDAYNGGTRGGPGGNYGGMQGAPGNYYGNMQNQQEGYYGGMQRSRFENGYGANGARNYYPAESGVSPQNAEVANNFKHAKDSDLTTELGNNFDYFKPNQDGKITQQSLREVANRPLTGNPVDDRMTLLAKEIISRPGLNRKLDSDHDADTSDGIIGRDTIERVATQNAAPSYQKMSDVELLQALDEKFKQYWSADNYISFDSLKSAAAESPPTDRSRLAAELLRRPGLMKEVDIGTDGKGGRGAEDERFNWVNVDHVIREKQAQSSRG</sequence>
<dbReference type="Proteomes" id="UP000182654">
    <property type="component" value="Chromosome I"/>
</dbReference>
<name>A0ABY0T4T7_9PSED</name>
<gene>
    <name evidence="1" type="ORF">SAMN04490184_5867</name>
</gene>
<evidence type="ECO:0008006" key="3">
    <source>
        <dbReference type="Google" id="ProtNLM"/>
    </source>
</evidence>